<evidence type="ECO:0000313" key="8">
    <source>
        <dbReference type="EMBL" id="KAJ9606007.1"/>
    </source>
</evidence>
<dbReference type="PANTHER" id="PTHR28680">
    <property type="entry name" value="CENTROMERE PROTEIN X"/>
    <property type="match status" value="1"/>
</dbReference>
<feature type="compositionally biased region" description="Basic and acidic residues" evidence="7">
    <location>
        <begin position="141"/>
        <end position="158"/>
    </location>
</feature>
<evidence type="ECO:0000256" key="4">
    <source>
        <dbReference type="ARBA" id="ARBA00023125"/>
    </source>
</evidence>
<evidence type="ECO:0000256" key="2">
    <source>
        <dbReference type="ARBA" id="ARBA00009359"/>
    </source>
</evidence>
<evidence type="ECO:0000256" key="7">
    <source>
        <dbReference type="SAM" id="MobiDB-lite"/>
    </source>
</evidence>
<feature type="compositionally biased region" description="Acidic residues" evidence="7">
    <location>
        <begin position="159"/>
        <end position="179"/>
    </location>
</feature>
<dbReference type="Pfam" id="PF09415">
    <property type="entry name" value="CENP-X"/>
    <property type="match status" value="1"/>
</dbReference>
<feature type="region of interest" description="Disordered" evidence="7">
    <location>
        <begin position="1"/>
        <end position="187"/>
    </location>
</feature>
<dbReference type="GO" id="GO:0051382">
    <property type="term" value="P:kinetochore assembly"/>
    <property type="evidence" value="ECO:0007669"/>
    <property type="project" value="InterPro"/>
</dbReference>
<keyword evidence="4" id="KW-0238">DNA-binding</keyword>
<dbReference type="InterPro" id="IPR009072">
    <property type="entry name" value="Histone-fold"/>
</dbReference>
<comment type="caution">
    <text evidence="8">The sequence shown here is derived from an EMBL/GenBank/DDBJ whole genome shotgun (WGS) entry which is preliminary data.</text>
</comment>
<dbReference type="EMBL" id="JAPDRK010000015">
    <property type="protein sequence ID" value="KAJ9606007.1"/>
    <property type="molecule type" value="Genomic_DNA"/>
</dbReference>
<dbReference type="GO" id="GO:0071821">
    <property type="term" value="C:FANCM-MHF complex"/>
    <property type="evidence" value="ECO:0007669"/>
    <property type="project" value="TreeGrafter"/>
</dbReference>
<feature type="compositionally biased region" description="Acidic residues" evidence="7">
    <location>
        <begin position="95"/>
        <end position="109"/>
    </location>
</feature>
<keyword evidence="6" id="KW-0539">Nucleus</keyword>
<dbReference type="GO" id="GO:0006281">
    <property type="term" value="P:DNA repair"/>
    <property type="evidence" value="ECO:0007669"/>
    <property type="project" value="UniProtKB-KW"/>
</dbReference>
<dbReference type="Proteomes" id="UP001172673">
    <property type="component" value="Unassembled WGS sequence"/>
</dbReference>
<proteinExistence type="inferred from homology"/>
<dbReference type="GO" id="GO:0046982">
    <property type="term" value="F:protein heterodimerization activity"/>
    <property type="evidence" value="ECO:0007669"/>
    <property type="project" value="InterPro"/>
</dbReference>
<evidence type="ECO:0000256" key="1">
    <source>
        <dbReference type="ARBA" id="ARBA00004123"/>
    </source>
</evidence>
<dbReference type="PANTHER" id="PTHR28680:SF1">
    <property type="entry name" value="CENTROMERE PROTEIN X"/>
    <property type="match status" value="1"/>
</dbReference>
<name>A0AA39CF98_9EURO</name>
<keyword evidence="5" id="KW-0234">DNA repair</keyword>
<dbReference type="GO" id="GO:0031297">
    <property type="term" value="P:replication fork processing"/>
    <property type="evidence" value="ECO:0007669"/>
    <property type="project" value="TreeGrafter"/>
</dbReference>
<sequence length="293" mass="32356">MAPTISKPSRPSFSPPRPAKSKVTKSSKDKAAVRRKPNGAIETGESSTSRAQKSKSRAKTTQNEAGKEKGTSKRSSSGRKKKQRGAGGTMRAFLDEEASATEEEEDEEDVPHRRARKPREPEDGGVLNEYAESMGTDESTVDEHRSKRKQRGDPSHDSGEDDEEDEDEEEEPSNDEETAALDKRDLSSPEPDFILAEITHPSHSSSTTSSEYAIPLPLLHRIMHASFTSPDRTTLASDARSLVGKYMEIFVKEAVRRCVDEKKERVAQGAEGDTGWLEVEDLERVGGQLVLDF</sequence>
<gene>
    <name evidence="8" type="ORF">H2200_009856</name>
</gene>
<protein>
    <submittedName>
        <fullName evidence="8">Uncharacterized protein</fullName>
    </submittedName>
</protein>
<evidence type="ECO:0000256" key="3">
    <source>
        <dbReference type="ARBA" id="ARBA00022763"/>
    </source>
</evidence>
<evidence type="ECO:0000256" key="6">
    <source>
        <dbReference type="ARBA" id="ARBA00023242"/>
    </source>
</evidence>
<accession>A0AA39CF98</accession>
<dbReference type="Gene3D" id="1.10.20.10">
    <property type="entry name" value="Histone, subunit A"/>
    <property type="match status" value="1"/>
</dbReference>
<dbReference type="GO" id="GO:0003677">
    <property type="term" value="F:DNA binding"/>
    <property type="evidence" value="ECO:0007669"/>
    <property type="project" value="UniProtKB-KW"/>
</dbReference>
<evidence type="ECO:0000313" key="9">
    <source>
        <dbReference type="Proteomes" id="UP001172673"/>
    </source>
</evidence>
<comment type="subcellular location">
    <subcellularLocation>
        <location evidence="1">Nucleus</location>
    </subcellularLocation>
</comment>
<dbReference type="AlphaFoldDB" id="A0AA39CF98"/>
<evidence type="ECO:0000256" key="5">
    <source>
        <dbReference type="ARBA" id="ARBA00023204"/>
    </source>
</evidence>
<keyword evidence="3" id="KW-0227">DNA damage</keyword>
<dbReference type="InterPro" id="IPR018552">
    <property type="entry name" value="CENP-X"/>
</dbReference>
<feature type="compositionally biased region" description="Low complexity" evidence="7">
    <location>
        <begin position="1"/>
        <end position="12"/>
    </location>
</feature>
<dbReference type="CDD" id="cd22921">
    <property type="entry name" value="HFD_CENP-X"/>
    <property type="match status" value="1"/>
</dbReference>
<comment type="similarity">
    <text evidence="2">Belongs to the CENP-X/MHF2 family.</text>
</comment>
<organism evidence="8 9">
    <name type="scientific">Cladophialophora chaetospira</name>
    <dbReference type="NCBI Taxonomy" id="386627"/>
    <lineage>
        <taxon>Eukaryota</taxon>
        <taxon>Fungi</taxon>
        <taxon>Dikarya</taxon>
        <taxon>Ascomycota</taxon>
        <taxon>Pezizomycotina</taxon>
        <taxon>Eurotiomycetes</taxon>
        <taxon>Chaetothyriomycetidae</taxon>
        <taxon>Chaetothyriales</taxon>
        <taxon>Herpotrichiellaceae</taxon>
        <taxon>Cladophialophora</taxon>
    </lineage>
</organism>
<keyword evidence="9" id="KW-1185">Reference proteome</keyword>
<reference evidence="8" key="1">
    <citation type="submission" date="2022-10" db="EMBL/GenBank/DDBJ databases">
        <title>Culturing micro-colonial fungi from biological soil crusts in the Mojave desert and describing Neophaeococcomyces mojavensis, and introducing the new genera and species Taxawa tesnikishii.</title>
        <authorList>
            <person name="Kurbessoian T."/>
            <person name="Stajich J.E."/>
        </authorList>
    </citation>
    <scope>NUCLEOTIDE SEQUENCE</scope>
    <source>
        <strain evidence="8">TK_41</strain>
    </source>
</reference>
<dbReference type="GO" id="GO:0000712">
    <property type="term" value="P:resolution of meiotic recombination intermediates"/>
    <property type="evidence" value="ECO:0007669"/>
    <property type="project" value="TreeGrafter"/>
</dbReference>